<protein>
    <submittedName>
        <fullName evidence="1">Uncharacterized protein</fullName>
    </submittedName>
</protein>
<organism evidence="1 2">
    <name type="scientific">Babesia ovata</name>
    <dbReference type="NCBI Taxonomy" id="189622"/>
    <lineage>
        <taxon>Eukaryota</taxon>
        <taxon>Sar</taxon>
        <taxon>Alveolata</taxon>
        <taxon>Apicomplexa</taxon>
        <taxon>Aconoidasida</taxon>
        <taxon>Piroplasmida</taxon>
        <taxon>Babesiidae</taxon>
        <taxon>Babesia</taxon>
    </lineage>
</organism>
<evidence type="ECO:0000313" key="2">
    <source>
        <dbReference type="Proteomes" id="UP000236319"/>
    </source>
</evidence>
<dbReference type="GeneID" id="39875882"/>
<dbReference type="Proteomes" id="UP000236319">
    <property type="component" value="Unassembled WGS sequence"/>
</dbReference>
<proteinExistence type="predicted"/>
<evidence type="ECO:0000313" key="1">
    <source>
        <dbReference type="EMBL" id="GBE62112.1"/>
    </source>
</evidence>
<dbReference type="VEuPathDB" id="PiroplasmaDB:BOVATA_036050"/>
<comment type="caution">
    <text evidence="1">The sequence shown here is derived from an EMBL/GenBank/DDBJ whole genome shotgun (WGS) entry which is preliminary data.</text>
</comment>
<name>A0A2H6KGI7_9APIC</name>
<dbReference type="AlphaFoldDB" id="A0A2H6KGI7"/>
<keyword evidence="2" id="KW-1185">Reference proteome</keyword>
<dbReference type="EMBL" id="BDSA01000004">
    <property type="protein sequence ID" value="GBE62112.1"/>
    <property type="molecule type" value="Genomic_DNA"/>
</dbReference>
<accession>A0A2H6KGI7</accession>
<reference evidence="1 2" key="1">
    <citation type="journal article" date="2017" name="BMC Genomics">
        <title>Whole-genome assembly of Babesia ovata and comparative genomics between closely related pathogens.</title>
        <authorList>
            <person name="Yamagishi J."/>
            <person name="Asada M."/>
            <person name="Hakimi H."/>
            <person name="Tanaka T.Q."/>
            <person name="Sugimoto C."/>
            <person name="Kawazu S."/>
        </authorList>
    </citation>
    <scope>NUCLEOTIDE SEQUENCE [LARGE SCALE GENOMIC DNA]</scope>
    <source>
        <strain evidence="1 2">Miyake</strain>
    </source>
</reference>
<dbReference type="RefSeq" id="XP_028868355.1">
    <property type="nucleotide sequence ID" value="XM_029012522.1"/>
</dbReference>
<gene>
    <name evidence="1" type="ORF">BOVATA_036050</name>
</gene>
<sequence length="284" mass="32523">MAKPIGEIIAEIRALAKKNKFKDIVKILSDLAHKYEKNPKKLIAVLTMRIYYNIQLNANQSIVSDLNMIKSPYSDKWKYESYPDVNGDRKGSMCPFSLYLMYSYYPYLVGSTYTALDRLNTLWQHLENELNEGSQPRDVLVPRIIRVGLLVADVLISEKRHLAGSRHQRHAWARLRPDRRWRKRAETHGNRNGAWIAANRDISCKAEVDLEESLLVSECENMLINNAAVSLFYMNRTAAAKTTIDSCRHICKNAKLFRGIMLNAAMLKGLAVDIDTKYAEDDAN</sequence>
<dbReference type="OrthoDB" id="428342at2759"/>